<proteinExistence type="predicted"/>
<dbReference type="OrthoDB" id="1922282at2759"/>
<dbReference type="AlphaFoldDB" id="A0A9P0K0U0"/>
<gene>
    <name evidence="2" type="ORF">ACAOBT_LOCUS6094</name>
</gene>
<evidence type="ECO:0000313" key="3">
    <source>
        <dbReference type="Proteomes" id="UP001152888"/>
    </source>
</evidence>
<dbReference type="Proteomes" id="UP001152888">
    <property type="component" value="Unassembled WGS sequence"/>
</dbReference>
<evidence type="ECO:0000313" key="2">
    <source>
        <dbReference type="EMBL" id="CAH1964970.1"/>
    </source>
</evidence>
<dbReference type="PANTHER" id="PTHR39158:SF1">
    <property type="entry name" value="DNAJ HOMOLOG SUBFAMILY C MEMBER 28"/>
    <property type="match status" value="1"/>
</dbReference>
<organism evidence="2 3">
    <name type="scientific">Acanthoscelides obtectus</name>
    <name type="common">Bean weevil</name>
    <name type="synonym">Bruchus obtectus</name>
    <dbReference type="NCBI Taxonomy" id="200917"/>
    <lineage>
        <taxon>Eukaryota</taxon>
        <taxon>Metazoa</taxon>
        <taxon>Ecdysozoa</taxon>
        <taxon>Arthropoda</taxon>
        <taxon>Hexapoda</taxon>
        <taxon>Insecta</taxon>
        <taxon>Pterygota</taxon>
        <taxon>Neoptera</taxon>
        <taxon>Endopterygota</taxon>
        <taxon>Coleoptera</taxon>
        <taxon>Polyphaga</taxon>
        <taxon>Cucujiformia</taxon>
        <taxon>Chrysomeloidea</taxon>
        <taxon>Chrysomelidae</taxon>
        <taxon>Bruchinae</taxon>
        <taxon>Bruchini</taxon>
        <taxon>Acanthoscelides</taxon>
    </lineage>
</organism>
<dbReference type="Pfam" id="PF09350">
    <property type="entry name" value="DJC28_CD"/>
    <property type="match status" value="1"/>
</dbReference>
<dbReference type="EMBL" id="CAKOFQ010006720">
    <property type="protein sequence ID" value="CAH1964970.1"/>
    <property type="molecule type" value="Genomic_DNA"/>
</dbReference>
<name>A0A9P0K0U0_ACAOB</name>
<dbReference type="InterPro" id="IPR052573">
    <property type="entry name" value="DnaJ_C_subfamily_28"/>
</dbReference>
<accession>A0A9P0K0U0</accession>
<evidence type="ECO:0000259" key="1">
    <source>
        <dbReference type="Pfam" id="PF09350"/>
    </source>
</evidence>
<comment type="caution">
    <text evidence="2">The sequence shown here is derived from an EMBL/GenBank/DDBJ whole genome shotgun (WGS) entry which is preliminary data.</text>
</comment>
<keyword evidence="3" id="KW-1185">Reference proteome</keyword>
<sequence length="204" mass="24079">MIDKIKIFFYFRHGVDRLVEDLIQESMSKGEFRNLKGEGKPLSNNQNRNPYVDFITHKLNEILIENGFSPEWITLHKEIQDNKTRLRNDLLTERKYFGPYPLSVEENIKWSDRVYKYKEEVDKINKKITQYNLVVPIVNKQMLHIRLESEAQKVLLDGKNCNEILQFDTNMERRSDSKPVIQTSSSGEVTVNLFSIFDCLFKGK</sequence>
<feature type="domain" description="DnaJ homologue subfamily C member 28 conserved" evidence="1">
    <location>
        <begin position="18"/>
        <end position="87"/>
    </location>
</feature>
<reference evidence="2" key="1">
    <citation type="submission" date="2022-03" db="EMBL/GenBank/DDBJ databases">
        <authorList>
            <person name="Sayadi A."/>
        </authorList>
    </citation>
    <scope>NUCLEOTIDE SEQUENCE</scope>
</reference>
<dbReference type="PANTHER" id="PTHR39158">
    <property type="entry name" value="OS08G0560600 PROTEIN"/>
    <property type="match status" value="1"/>
</dbReference>
<protein>
    <recommendedName>
        <fullName evidence="1">DnaJ homologue subfamily C member 28 conserved domain-containing protein</fullName>
    </recommendedName>
</protein>
<dbReference type="InterPro" id="IPR018961">
    <property type="entry name" value="DnaJ_homolog_subfam-C_membr-28"/>
</dbReference>